<evidence type="ECO:0000256" key="5">
    <source>
        <dbReference type="ARBA" id="ARBA00022989"/>
    </source>
</evidence>
<feature type="transmembrane region" description="Helical" evidence="7">
    <location>
        <begin position="240"/>
        <end position="258"/>
    </location>
</feature>
<organism evidence="9 10">
    <name type="scientific">Halomonas chromatireducens</name>
    <dbReference type="NCBI Taxonomy" id="507626"/>
    <lineage>
        <taxon>Bacteria</taxon>
        <taxon>Pseudomonadati</taxon>
        <taxon>Pseudomonadota</taxon>
        <taxon>Gammaproteobacteria</taxon>
        <taxon>Oceanospirillales</taxon>
        <taxon>Halomonadaceae</taxon>
        <taxon>Halomonas</taxon>
    </lineage>
</organism>
<feature type="transmembrane region" description="Helical" evidence="7">
    <location>
        <begin position="373"/>
        <end position="391"/>
    </location>
</feature>
<sequence>MLTVLLTVLVVCFMINIPIGFAMGLAALASLLASGMMPIEMLPQRMVAGINSFPLLAIPLFMMAGSIMERGGISKRIVGLASALVGHFKGGLAAVSVMACTFFASISGSAPGTAAAVGELTIPEMVKRGYSRPYASSVVASASCLGVVIPPSITFILFGIVADVSIGQLFVAGILPGAMLAGALIAVSIIRSHQLGYPAEQKQSWRQRWKKLLDSSWGILMPIIILGGIMTGVFTPTESAGIAVVYGLFVSIFIYKELGWKDITPVFYKASLNSAMIVLLIAVASPFGWIMTIEQVPQMASSTILGLSTNTYIILMLMILMYLILGTFMETGAIILLVVPIFTPIAQQLGIDMVHFGVITVVALAIGMATPPVGITLFATCSISGVSIGQLSRMIIPFLAALIGCLLLLAFVPAISTFLPQLVF</sequence>
<dbReference type="NCBIfam" id="TIGR00786">
    <property type="entry name" value="dctM"/>
    <property type="match status" value="1"/>
</dbReference>
<comment type="caution">
    <text evidence="7">Lacks conserved residue(s) required for the propagation of feature annotation.</text>
</comment>
<evidence type="ECO:0000256" key="1">
    <source>
        <dbReference type="ARBA" id="ARBA00004429"/>
    </source>
</evidence>
<reference evidence="9 10" key="1">
    <citation type="journal article" date="2016" name="Genome Announc.">
        <title>Draft Genome Sequence of 'Halomonas chromatireducens' Strain AGD 8-3, a Haloalkaliphilic Chromate- and Selenite-Reducing Gammaproteobacterium.</title>
        <authorList>
            <person name="Sharko F.S."/>
            <person name="Shapovalova A.A."/>
            <person name="Tsygankova S.V."/>
            <person name="Komova A.V."/>
            <person name="Boulygina E.S."/>
            <person name="Teslyuk A.B."/>
            <person name="Gotovtsev P.M."/>
            <person name="Namsaraev Z.B."/>
            <person name="Khijniak T.V."/>
            <person name="Nedoluzhko A.V."/>
            <person name="Vasilov R.G."/>
        </authorList>
    </citation>
    <scope>NUCLEOTIDE SEQUENCE [LARGE SCALE GENOMIC DNA]</scope>
    <source>
        <strain evidence="9 10">AGD 8-3</strain>
    </source>
</reference>
<dbReference type="InterPro" id="IPR010656">
    <property type="entry name" value="DctM"/>
</dbReference>
<comment type="subunit">
    <text evidence="7">The complex comprises the extracytoplasmic solute receptor protein and the two transmembrane proteins.</text>
</comment>
<evidence type="ECO:0000256" key="7">
    <source>
        <dbReference type="RuleBase" id="RU369079"/>
    </source>
</evidence>
<gene>
    <name evidence="9" type="primary">siaT_2</name>
    <name evidence="9" type="ORF">LOKO_00321</name>
</gene>
<dbReference type="STRING" id="507626.LOKO_00321"/>
<dbReference type="PANTHER" id="PTHR33362">
    <property type="entry name" value="SIALIC ACID TRAP TRANSPORTER PERMEASE PROTEIN SIAT-RELATED"/>
    <property type="match status" value="1"/>
</dbReference>
<accession>A0A0X8HB76</accession>
<feature type="transmembrane region" description="Helical" evidence="7">
    <location>
        <begin position="134"/>
        <end position="160"/>
    </location>
</feature>
<keyword evidence="6 7" id="KW-0472">Membrane</keyword>
<feature type="domain" description="TRAP C4-dicarboxylate transport system permease DctM subunit" evidence="8">
    <location>
        <begin position="7"/>
        <end position="415"/>
    </location>
</feature>
<feature type="transmembrane region" description="Helical" evidence="7">
    <location>
        <begin position="312"/>
        <end position="342"/>
    </location>
</feature>
<keyword evidence="10" id="KW-1185">Reference proteome</keyword>
<evidence type="ECO:0000259" key="8">
    <source>
        <dbReference type="Pfam" id="PF06808"/>
    </source>
</evidence>
<comment type="function">
    <text evidence="7">Part of the tripartite ATP-independent periplasmic (TRAP) transport system.</text>
</comment>
<evidence type="ECO:0000313" key="9">
    <source>
        <dbReference type="EMBL" id="AMC99417.1"/>
    </source>
</evidence>
<dbReference type="KEGG" id="hco:LOKO_00321"/>
<proteinExistence type="inferred from homology"/>
<dbReference type="Proteomes" id="UP000063387">
    <property type="component" value="Chromosome"/>
</dbReference>
<dbReference type="RefSeq" id="WP_066444179.1">
    <property type="nucleotide sequence ID" value="NZ_CP014226.1"/>
</dbReference>
<comment type="similarity">
    <text evidence="7">Belongs to the TRAP transporter large permease family.</text>
</comment>
<evidence type="ECO:0000256" key="3">
    <source>
        <dbReference type="ARBA" id="ARBA00022519"/>
    </source>
</evidence>
<keyword evidence="5 7" id="KW-1133">Transmembrane helix</keyword>
<dbReference type="PANTHER" id="PTHR33362:SF3">
    <property type="entry name" value="SIALIC ACID TRAP TRANSPORTER PERMEASE PROTEIN SIAT"/>
    <property type="match status" value="1"/>
</dbReference>
<dbReference type="PIRSF" id="PIRSF006066">
    <property type="entry name" value="HI0050"/>
    <property type="match status" value="1"/>
</dbReference>
<keyword evidence="2" id="KW-1003">Cell membrane</keyword>
<keyword evidence="3 7" id="KW-0997">Cell inner membrane</keyword>
<feature type="transmembrane region" description="Helical" evidence="7">
    <location>
        <begin position="398"/>
        <end position="419"/>
    </location>
</feature>
<protein>
    <recommendedName>
        <fullName evidence="7">TRAP transporter large permease protein</fullName>
    </recommendedName>
</protein>
<feature type="transmembrane region" description="Helical" evidence="7">
    <location>
        <begin position="166"/>
        <end position="191"/>
    </location>
</feature>
<name>A0A0X8HB76_9GAMM</name>
<feature type="transmembrane region" description="Helical" evidence="7">
    <location>
        <begin position="46"/>
        <end position="65"/>
    </location>
</feature>
<feature type="transmembrane region" description="Helical" evidence="7">
    <location>
        <begin position="270"/>
        <end position="292"/>
    </location>
</feature>
<dbReference type="InterPro" id="IPR004681">
    <property type="entry name" value="TRAP_DctM"/>
</dbReference>
<evidence type="ECO:0000313" key="10">
    <source>
        <dbReference type="Proteomes" id="UP000063387"/>
    </source>
</evidence>
<feature type="transmembrane region" description="Helical" evidence="7">
    <location>
        <begin position="212"/>
        <end position="234"/>
    </location>
</feature>
<dbReference type="OrthoDB" id="9796052at2"/>
<reference evidence="9 10" key="2">
    <citation type="submission" date="2016-02" db="EMBL/GenBank/DDBJ databases">
        <authorList>
            <person name="Wen L."/>
            <person name="He K."/>
            <person name="Yang H."/>
        </authorList>
    </citation>
    <scope>NUCLEOTIDE SEQUENCE [LARGE SCALE GENOMIC DNA]</scope>
    <source>
        <strain evidence="9 10">AGD 8-3</strain>
    </source>
</reference>
<keyword evidence="7" id="KW-0813">Transport</keyword>
<evidence type="ECO:0000256" key="6">
    <source>
        <dbReference type="ARBA" id="ARBA00023136"/>
    </source>
</evidence>
<dbReference type="GO" id="GO:0022857">
    <property type="term" value="F:transmembrane transporter activity"/>
    <property type="evidence" value="ECO:0007669"/>
    <property type="project" value="UniProtKB-UniRule"/>
</dbReference>
<dbReference type="PATRIC" id="fig|507626.3.peg.316"/>
<evidence type="ECO:0000256" key="2">
    <source>
        <dbReference type="ARBA" id="ARBA00022475"/>
    </source>
</evidence>
<dbReference type="EMBL" id="CP014226">
    <property type="protein sequence ID" value="AMC99417.1"/>
    <property type="molecule type" value="Genomic_DNA"/>
</dbReference>
<comment type="subcellular location">
    <subcellularLocation>
        <location evidence="1 7">Cell inner membrane</location>
        <topology evidence="1 7">Multi-pass membrane protein</topology>
    </subcellularLocation>
</comment>
<keyword evidence="4 7" id="KW-0812">Transmembrane</keyword>
<dbReference type="GO" id="GO:0005886">
    <property type="term" value="C:plasma membrane"/>
    <property type="evidence" value="ECO:0007669"/>
    <property type="project" value="UniProtKB-SubCell"/>
</dbReference>
<dbReference type="Pfam" id="PF06808">
    <property type="entry name" value="DctM"/>
    <property type="match status" value="1"/>
</dbReference>
<dbReference type="AlphaFoldDB" id="A0A0X8HB76"/>
<evidence type="ECO:0000256" key="4">
    <source>
        <dbReference type="ARBA" id="ARBA00022692"/>
    </source>
</evidence>